<dbReference type="InterPro" id="IPR051786">
    <property type="entry name" value="ASN_synthetase/amidase"/>
</dbReference>
<gene>
    <name evidence="2" type="ORF">LDC_2250</name>
</gene>
<dbReference type="InterPro" id="IPR029055">
    <property type="entry name" value="Ntn_hydrolases_N"/>
</dbReference>
<sequence length="264" mass="29429">MCGICGELRFDNQSPDLEAVGRMTAKLVRRGPDSGGSFDDGPLAFGHRRLSVIDLTASSEQPMVDKDLRLAEVFNGTIYNYRELRAELMEMGYAFFSEGDSEVILKAFHAWGERCVEHFFGMFAFAIWDMRHRSLFLARDRFGIKPLYYSLEGVKLRFASTTQALLAAGGVDTSIDPVALHHHLTLHAVVPAPRTLLNGVKKLAPATTLTIDAAGNTAQRVYWSLDATRPKQQLSEQDWLNATRHVLTRAVERHRLASDVPVGI</sequence>
<dbReference type="EMBL" id="ADZX01000676">
    <property type="protein sequence ID" value="EFK95745.1"/>
    <property type="molecule type" value="Genomic_DNA"/>
</dbReference>
<feature type="domain" description="Glutamine amidotransferase type-2" evidence="1">
    <location>
        <begin position="2"/>
        <end position="214"/>
    </location>
</feature>
<dbReference type="PANTHER" id="PTHR43284:SF1">
    <property type="entry name" value="ASPARAGINE SYNTHETASE"/>
    <property type="match status" value="1"/>
</dbReference>
<proteinExistence type="predicted"/>
<evidence type="ECO:0000313" key="2">
    <source>
        <dbReference type="EMBL" id="EFK95745.1"/>
    </source>
</evidence>
<reference evidence="2" key="1">
    <citation type="submission" date="2010-07" db="EMBL/GenBank/DDBJ databases">
        <authorList>
            <consortium name="CONSOLIDER consortium CSD2007-00005"/>
            <person name="Guazzaroni M.-E."/>
            <person name="Richter M."/>
            <person name="Garcia-Salamanca A."/>
            <person name="Yarza P."/>
            <person name="Ferrer M."/>
        </authorList>
    </citation>
    <scope>NUCLEOTIDE SEQUENCE</scope>
</reference>
<dbReference type="Gene3D" id="3.60.20.10">
    <property type="entry name" value="Glutamine Phosphoribosylpyrophosphate, subunit 1, domain 1"/>
    <property type="match status" value="1"/>
</dbReference>
<dbReference type="AlphaFoldDB" id="D9PL27"/>
<dbReference type="CDD" id="cd00712">
    <property type="entry name" value="AsnB"/>
    <property type="match status" value="1"/>
</dbReference>
<dbReference type="Pfam" id="PF13537">
    <property type="entry name" value="GATase_7"/>
    <property type="match status" value="1"/>
</dbReference>
<dbReference type="InterPro" id="IPR017932">
    <property type="entry name" value="GATase_2_dom"/>
</dbReference>
<dbReference type="PROSITE" id="PS51278">
    <property type="entry name" value="GATASE_TYPE_2"/>
    <property type="match status" value="1"/>
</dbReference>
<accession>D9PL27</accession>
<dbReference type="PANTHER" id="PTHR43284">
    <property type="entry name" value="ASPARAGINE SYNTHETASE (GLUTAMINE-HYDROLYZING)"/>
    <property type="match status" value="1"/>
</dbReference>
<comment type="caution">
    <text evidence="2">The sequence shown here is derived from an EMBL/GenBank/DDBJ whole genome shotgun (WGS) entry which is preliminary data.</text>
</comment>
<organism evidence="2">
    <name type="scientific">sediment metagenome</name>
    <dbReference type="NCBI Taxonomy" id="749907"/>
    <lineage>
        <taxon>unclassified sequences</taxon>
        <taxon>metagenomes</taxon>
        <taxon>ecological metagenomes</taxon>
    </lineage>
</organism>
<reference evidence="2" key="2">
    <citation type="journal article" date="2011" name="Microb. Ecol.">
        <title>Taxonomic and Functional Metagenomic Profiling of the Microbial Community in the Anoxic Sediment of a Sub-saline Shallow Lake (Laguna de Carrizo, Central Spain).</title>
        <authorList>
            <person name="Ferrer M."/>
            <person name="Guazzaroni M.E."/>
            <person name="Richter M."/>
            <person name="Garcia-Salamanca A."/>
            <person name="Yarza P."/>
            <person name="Suarez-Suarez A."/>
            <person name="Solano J."/>
            <person name="Alcaide M."/>
            <person name="van Dillewijn P."/>
            <person name="Molina-Henares M.A."/>
            <person name="Lopez-Cortes N."/>
            <person name="Al-Ramahi Y."/>
            <person name="Guerrero C."/>
            <person name="Acosta A."/>
            <person name="de Eugenio L.I."/>
            <person name="Martinez V."/>
            <person name="Marques S."/>
            <person name="Rojo F."/>
            <person name="Santero E."/>
            <person name="Genilloud O."/>
            <person name="Perez-Perez J."/>
            <person name="Rossello-Mora R."/>
            <person name="Ramos J.L."/>
        </authorList>
    </citation>
    <scope>NUCLEOTIDE SEQUENCE</scope>
</reference>
<dbReference type="SUPFAM" id="SSF56235">
    <property type="entry name" value="N-terminal nucleophile aminohydrolases (Ntn hydrolases)"/>
    <property type="match status" value="1"/>
</dbReference>
<protein>
    <submittedName>
        <fullName evidence="2">Asparagine synthetase (Glutamine-hydrolyzing)</fullName>
    </submittedName>
</protein>
<feature type="non-terminal residue" evidence="2">
    <location>
        <position position="264"/>
    </location>
</feature>
<evidence type="ECO:0000259" key="1">
    <source>
        <dbReference type="PROSITE" id="PS51278"/>
    </source>
</evidence>
<name>D9PL27_9ZZZZ</name>
<dbReference type="InterPro" id="IPR033738">
    <property type="entry name" value="AsnB_N"/>
</dbReference>
<dbReference type="GO" id="GO:0005829">
    <property type="term" value="C:cytosol"/>
    <property type="evidence" value="ECO:0007669"/>
    <property type="project" value="TreeGrafter"/>
</dbReference>